<dbReference type="Proteomes" id="UP000195514">
    <property type="component" value="Chromosome I"/>
</dbReference>
<evidence type="ECO:0000256" key="3">
    <source>
        <dbReference type="ARBA" id="ARBA00022741"/>
    </source>
</evidence>
<keyword evidence="4 6" id="KW-0067">ATP-binding</keyword>
<proteinExistence type="inferred from homology"/>
<organism evidence="6 7">
    <name type="scientific">Candidatus Brevifilum fermentans</name>
    <dbReference type="NCBI Taxonomy" id="1986204"/>
    <lineage>
        <taxon>Bacteria</taxon>
        <taxon>Bacillati</taxon>
        <taxon>Chloroflexota</taxon>
        <taxon>Anaerolineae</taxon>
        <taxon>Anaerolineales</taxon>
        <taxon>Anaerolineaceae</taxon>
        <taxon>Candidatus Brevifilum</taxon>
    </lineage>
</organism>
<dbReference type="RefSeq" id="WP_087862106.1">
    <property type="nucleotide sequence ID" value="NZ_LT859958.1"/>
</dbReference>
<dbReference type="GO" id="GO:0005524">
    <property type="term" value="F:ATP binding"/>
    <property type="evidence" value="ECO:0007669"/>
    <property type="project" value="UniProtKB-KW"/>
</dbReference>
<evidence type="ECO:0000256" key="4">
    <source>
        <dbReference type="ARBA" id="ARBA00022840"/>
    </source>
</evidence>
<protein>
    <submittedName>
        <fullName evidence="6">O-antigen export system ATP-binding protein RfbB</fullName>
    </submittedName>
</protein>
<dbReference type="PANTHER" id="PTHR46743:SF2">
    <property type="entry name" value="TEICHOIC ACIDS EXPORT ATP-BINDING PROTEIN TAGH"/>
    <property type="match status" value="1"/>
</dbReference>
<reference evidence="7" key="1">
    <citation type="submission" date="2017-05" db="EMBL/GenBank/DDBJ databases">
        <authorList>
            <person name="Kirkegaard R."/>
            <person name="Mcilroy J S."/>
        </authorList>
    </citation>
    <scope>NUCLEOTIDE SEQUENCE [LARGE SCALE GENOMIC DNA]</scope>
</reference>
<feature type="domain" description="ABC transporter" evidence="5">
    <location>
        <begin position="34"/>
        <end position="255"/>
    </location>
</feature>
<dbReference type="InterPro" id="IPR017871">
    <property type="entry name" value="ABC_transporter-like_CS"/>
</dbReference>
<dbReference type="PANTHER" id="PTHR46743">
    <property type="entry name" value="TEICHOIC ACIDS EXPORT ATP-BINDING PROTEIN TAGH"/>
    <property type="match status" value="1"/>
</dbReference>
<dbReference type="SUPFAM" id="SSF52540">
    <property type="entry name" value="P-loop containing nucleoside triphosphate hydrolases"/>
    <property type="match status" value="1"/>
</dbReference>
<dbReference type="Pfam" id="PF00005">
    <property type="entry name" value="ABC_tran"/>
    <property type="match status" value="1"/>
</dbReference>
<dbReference type="OrthoDB" id="9778870at2"/>
<keyword evidence="3" id="KW-0547">Nucleotide-binding</keyword>
<evidence type="ECO:0000313" key="6">
    <source>
        <dbReference type="EMBL" id="SMX54244.1"/>
    </source>
</evidence>
<sequence>MSESIINQPHNETAILLENISIRYRLPSESIRTFKEYMIRKVQGRIKHNSFLALNKINLEIKQGEIFGILGRNGAGKSTLLKVISKVLIPTEGRVLTRGYLSPLLQLGAGFHTELTGIENIFLNGTLLGRSQNEIKEKLDEIIAFAEIGNFIEAPLRTYSSGMQARLGFAVASAWQPDILILDEVLAVGDLAFQEKCFERMAVFRNSGATVLMVSHSIDRLRSMCQRAMWLEHGEIQKIGAADDVCDTYSAALQN</sequence>
<dbReference type="GO" id="GO:0016887">
    <property type="term" value="F:ATP hydrolysis activity"/>
    <property type="evidence" value="ECO:0007669"/>
    <property type="project" value="InterPro"/>
</dbReference>
<evidence type="ECO:0000259" key="5">
    <source>
        <dbReference type="PROSITE" id="PS50893"/>
    </source>
</evidence>
<dbReference type="InterPro" id="IPR027417">
    <property type="entry name" value="P-loop_NTPase"/>
</dbReference>
<keyword evidence="7" id="KW-1185">Reference proteome</keyword>
<dbReference type="InterPro" id="IPR050683">
    <property type="entry name" value="Bact_Polysacc_Export_ATP-bd"/>
</dbReference>
<dbReference type="InterPro" id="IPR015860">
    <property type="entry name" value="ABC_transpr_TagH-like"/>
</dbReference>
<accession>A0A1Y6K3N8</accession>
<dbReference type="KEGG" id="abat:CFX1CAM_1179"/>
<dbReference type="GO" id="GO:0140359">
    <property type="term" value="F:ABC-type transporter activity"/>
    <property type="evidence" value="ECO:0007669"/>
    <property type="project" value="InterPro"/>
</dbReference>
<dbReference type="CDD" id="cd03220">
    <property type="entry name" value="ABC_KpsT_Wzt"/>
    <property type="match status" value="1"/>
</dbReference>
<keyword evidence="2" id="KW-0813">Transport</keyword>
<evidence type="ECO:0000313" key="7">
    <source>
        <dbReference type="Proteomes" id="UP000195514"/>
    </source>
</evidence>
<dbReference type="InterPro" id="IPR003593">
    <property type="entry name" value="AAA+_ATPase"/>
</dbReference>
<dbReference type="AlphaFoldDB" id="A0A1Y6K3N8"/>
<dbReference type="SMART" id="SM00382">
    <property type="entry name" value="AAA"/>
    <property type="match status" value="1"/>
</dbReference>
<dbReference type="GO" id="GO:0016020">
    <property type="term" value="C:membrane"/>
    <property type="evidence" value="ECO:0007669"/>
    <property type="project" value="InterPro"/>
</dbReference>
<dbReference type="EMBL" id="LT859958">
    <property type="protein sequence ID" value="SMX54244.1"/>
    <property type="molecule type" value="Genomic_DNA"/>
</dbReference>
<dbReference type="PROSITE" id="PS50893">
    <property type="entry name" value="ABC_TRANSPORTER_2"/>
    <property type="match status" value="1"/>
</dbReference>
<evidence type="ECO:0000256" key="1">
    <source>
        <dbReference type="ARBA" id="ARBA00005417"/>
    </source>
</evidence>
<comment type="similarity">
    <text evidence="1">Belongs to the ABC transporter superfamily.</text>
</comment>
<evidence type="ECO:0000256" key="2">
    <source>
        <dbReference type="ARBA" id="ARBA00022448"/>
    </source>
</evidence>
<dbReference type="InterPro" id="IPR003439">
    <property type="entry name" value="ABC_transporter-like_ATP-bd"/>
</dbReference>
<dbReference type="Gene3D" id="3.40.50.300">
    <property type="entry name" value="P-loop containing nucleotide triphosphate hydrolases"/>
    <property type="match status" value="1"/>
</dbReference>
<gene>
    <name evidence="6" type="primary">rfbB</name>
    <name evidence="6" type="ORF">CFX1CAM_1179</name>
</gene>
<name>A0A1Y6K3N8_9CHLR</name>
<dbReference type="PROSITE" id="PS00211">
    <property type="entry name" value="ABC_TRANSPORTER_1"/>
    <property type="match status" value="1"/>
</dbReference>